<evidence type="ECO:0000256" key="1">
    <source>
        <dbReference type="ARBA" id="ARBA00001593"/>
    </source>
</evidence>
<dbReference type="Pfam" id="PF23598">
    <property type="entry name" value="LRR_14"/>
    <property type="match status" value="1"/>
</dbReference>
<evidence type="ECO:0000259" key="15">
    <source>
        <dbReference type="PROSITE" id="PS50200"/>
    </source>
</evidence>
<protein>
    <recommendedName>
        <fullName evidence="4">Adenylate cyclase</fullName>
        <ecNumber evidence="3">4.6.1.1</ecNumber>
    </recommendedName>
    <alternativeName>
        <fullName evidence="11">ATP pyrophosphate-lyase</fullName>
    </alternativeName>
    <alternativeName>
        <fullName evidence="12">Adenylyl cyclase</fullName>
    </alternativeName>
</protein>
<dbReference type="GO" id="GO:0035556">
    <property type="term" value="P:intracellular signal transduction"/>
    <property type="evidence" value="ECO:0007669"/>
    <property type="project" value="InterPro"/>
</dbReference>
<dbReference type="Proteomes" id="UP000620124">
    <property type="component" value="Unassembled WGS sequence"/>
</dbReference>
<feature type="compositionally biased region" description="Low complexity" evidence="13">
    <location>
        <begin position="487"/>
        <end position="496"/>
    </location>
</feature>
<dbReference type="Pfam" id="PF00481">
    <property type="entry name" value="PP2C"/>
    <property type="match status" value="1"/>
</dbReference>
<evidence type="ECO:0000256" key="6">
    <source>
        <dbReference type="ARBA" id="ARBA00022723"/>
    </source>
</evidence>
<keyword evidence="7" id="KW-0677">Repeat</keyword>
<evidence type="ECO:0000259" key="16">
    <source>
        <dbReference type="PROSITE" id="PS51746"/>
    </source>
</evidence>
<evidence type="ECO:0000256" key="8">
    <source>
        <dbReference type="ARBA" id="ARBA00022842"/>
    </source>
</evidence>
<dbReference type="Pfam" id="PF13855">
    <property type="entry name" value="LRR_8"/>
    <property type="match status" value="2"/>
</dbReference>
<dbReference type="SMART" id="SM00364">
    <property type="entry name" value="LRR_BAC"/>
    <property type="match status" value="11"/>
</dbReference>
<feature type="compositionally biased region" description="Low complexity" evidence="13">
    <location>
        <begin position="240"/>
        <end position="252"/>
    </location>
</feature>
<dbReference type="InterPro" id="IPR036457">
    <property type="entry name" value="PPM-type-like_dom_sf"/>
</dbReference>
<dbReference type="InterPro" id="IPR055414">
    <property type="entry name" value="LRR_R13L4/SHOC2-like"/>
</dbReference>
<feature type="compositionally biased region" description="Low complexity" evidence="13">
    <location>
        <begin position="378"/>
        <end position="403"/>
    </location>
</feature>
<dbReference type="SUPFAM" id="SSF52058">
    <property type="entry name" value="L domain-like"/>
    <property type="match status" value="1"/>
</dbReference>
<evidence type="ECO:0000313" key="17">
    <source>
        <dbReference type="EMBL" id="KAF7357959.1"/>
    </source>
</evidence>
<dbReference type="SMART" id="SM00044">
    <property type="entry name" value="CYCc"/>
    <property type="match status" value="1"/>
</dbReference>
<dbReference type="Gene3D" id="3.60.40.10">
    <property type="entry name" value="PPM-type phosphatase domain"/>
    <property type="match status" value="1"/>
</dbReference>
<feature type="compositionally biased region" description="Low complexity" evidence="13">
    <location>
        <begin position="212"/>
        <end position="232"/>
    </location>
</feature>
<dbReference type="InterPro" id="IPR032675">
    <property type="entry name" value="LRR_dom_sf"/>
</dbReference>
<dbReference type="SMART" id="SM00332">
    <property type="entry name" value="PP2Cc"/>
    <property type="match status" value="1"/>
</dbReference>
<dbReference type="Pfam" id="PF00560">
    <property type="entry name" value="LRR_1"/>
    <property type="match status" value="1"/>
</dbReference>
<dbReference type="InterPro" id="IPR000159">
    <property type="entry name" value="RA_dom"/>
</dbReference>
<dbReference type="EMBL" id="JACAZI010000006">
    <property type="protein sequence ID" value="KAF7357959.1"/>
    <property type="molecule type" value="Genomic_DNA"/>
</dbReference>
<feature type="region of interest" description="Disordered" evidence="13">
    <location>
        <begin position="99"/>
        <end position="152"/>
    </location>
</feature>
<dbReference type="EC" id="4.6.1.1" evidence="3"/>
<keyword evidence="5" id="KW-0433">Leucine-rich repeat</keyword>
<name>A0A8H6YFC4_9AGAR</name>
<feature type="region of interest" description="Disordered" evidence="13">
    <location>
        <begin position="1"/>
        <end position="21"/>
    </location>
</feature>
<dbReference type="PROSITE" id="PS50200">
    <property type="entry name" value="RA"/>
    <property type="match status" value="1"/>
</dbReference>
<dbReference type="OrthoDB" id="2021138at2759"/>
<feature type="compositionally biased region" description="Basic residues" evidence="13">
    <location>
        <begin position="279"/>
        <end position="288"/>
    </location>
</feature>
<feature type="region of interest" description="Disordered" evidence="13">
    <location>
        <begin position="373"/>
        <end position="546"/>
    </location>
</feature>
<dbReference type="SUPFAM" id="SSF55073">
    <property type="entry name" value="Nucleotide cyclase"/>
    <property type="match status" value="1"/>
</dbReference>
<dbReference type="InterPro" id="IPR001054">
    <property type="entry name" value="A/G_cyclase"/>
</dbReference>
<feature type="compositionally biased region" description="Pro residues" evidence="13">
    <location>
        <begin position="444"/>
        <end position="454"/>
    </location>
</feature>
<dbReference type="InterPro" id="IPR001932">
    <property type="entry name" value="PPM-type_phosphatase-like_dom"/>
</dbReference>
<dbReference type="PROSITE" id="PS51450">
    <property type="entry name" value="LRR"/>
    <property type="match status" value="3"/>
</dbReference>
<sequence length="2012" mass="219557">MSRTQVSTQVSTELPKRNGRLSPIVHLASTSLHLASTSAQMPAPQPDKDITPWLDTVDEIPVSVPSLSCTLAVDWPEGHGYGPQAPLPRILQVAIGTGARRNGAGPTPPPKPSRTFNVSPQTSLTSMRNGSMSSYYHSNGHRPSTNLSISTNNSLELNDSVDDYGQALMAPELDLPPTQDIEIAPWLVDSSPQDPPSPPPKNGRSFHFPPKGSFSSLRSGSSSGLFSRLPRGSESHSNLSIADSTIASTSTSMMHEPRDRSFSPTPELRKTKSSMFSSLRKKVSKKSLRSSSNAADESEHPSLRPPPLNTGGGNFVSFLPIPSPPQTPRFKRMKKKPSHPEDVPPLPTIEPPDPGEQEIKLDMNFNEMDGIIDMDILNPGNGAGPAPGSPTTSSDPDPASSSGMTSLSSDHQFGGVAPKFNNPFPPGGAFYQPHKPSRKVSPNTVPPLPDPPVAPLASGPGGPVPAEGWTAPESWSVAVKDGTDPVGEAGESSSDESGGGTRHGHGHRTSVVTGQGHGHHGPPPGRSLGSSLGSTSRSNGAGGLTTGAGAMHLGGVKEDYGVNGALVPGAAGHARRAPGVKRTAGAAGAGAGAQHKIRIRIYKADNTYHVVSVSTNVTVAALTPKLDQKLPAGEEREMHQLYLKERGRERILAQTERPADIVRRRLEQAGYDDTDGQDLLGGAGLTFLLKFVYKSLFLGPAEEELKFDNFEYIDLTGRSLRTIPVALHQHADSIVSLRLSRNPMIEIPLDFIQSCTTLRELRLSHMAMKKVPHSLRHSTTLTRLDLSCNRIVTLDEAYLDDIPGLTTLHVQNNRLEKLPWSFPRLRRLITLNISNNKFRMFPAGVSELINLRDLDISFNMISELPEEIGKLKNLERLVIVGNQVSKLPDEFSNLGRLGELDCRRNQISDLTVACMLPKIETLSADHNALHELTLSMGPSLTTLDASHNEITQLTLVRGPVGRSPFALTHLDVSNAKLSVLDDYTLSQLTSLRRLKLDSNSFRSIPESLGDLKWLETLSCADNSLGELPQSIGRLQKLETLDVHNNSLTELPISLWNCASLSRLNVTSNLLVLWHDPPPSVPDEEMSSSFSDNTVIAGAPLFPNNRKPSTSTISDIPPLAHSLEMLYLGENSFTDEVLHPLMILKELRVLNLSFNDIQDMPSNFFRHLTKLEEVYLSGNGLTNIPSEDLPKLTRLSTLFLNGNRLQTLPQELGKVKSLTVLDVGSNWLKYNINNWEFDWNWNFNKNLRYLNLSGNKRLQIKSDVSTPGQRQSMSTVNRESLAGFSELTQLRVLGLMDVTITTTGTNTGDIPDENDDRRVRTSSSVVNGMSYGIADTLGKNEHLNMLDLVHEFRGIKKDAVFAMFGRAQPPKQLPAATTSNRLAKYLQENFVRVFISQINSLDPERNEGVPDALRRSFLKLNQDLHDTLFSSTRKMSQTSTGTNPVLTDPSVARSGASGIVVYILDKKMYIANVGNALAVVSKGGSAVPVSTKHDPYDRAETARIRAAEGWISPPGLVGDEIDISRSFGFYHLLPIINARPDIVSYDLTELDEFVIVANRGLWDYVSYQTAVDIAQRTDPMIAAQKLRDFAISYGADGSTMIMVIGVADLFKGASTTPAPGPRKKPGIGIIDRTLNRLKEEVPPPVGHLAIVFTDIKGSTHLWEANPGMSTAIRLHNSLLRRYLRVCGGYEVKTEGDSFMCSFPTVLAAVWWCMTVQVELLNVPWPLEILECADGKAVYDEKGRLIARGLSVRMGIHCGTPLCETDPVTNRMDYLGPMVNRSSRIESSAAGGHIMCSSDVIREINAKIFESEPETEYSDAQPQEAIDGIRRLVPEVVPVGEVRLKGLEVPEMLSLIFPSNLIGRKDLDDTAVDPTGTSGSRVQFSVAQMRELAMLCLRLEMSSSGRVFRSYPERKGSLQGPEVPLDEDEPSIFLHGDANVLLPPMPDKMTDADLMLILYSLMVRIENAEKALCTMAGAKPPPSDEKHALMSALQRSGGLDERTLDEVWAVLRSI</sequence>
<evidence type="ECO:0000256" key="4">
    <source>
        <dbReference type="ARBA" id="ARBA00021420"/>
    </source>
</evidence>
<dbReference type="InterPro" id="IPR001611">
    <property type="entry name" value="Leu-rich_rpt"/>
</dbReference>
<evidence type="ECO:0000256" key="9">
    <source>
        <dbReference type="ARBA" id="ARBA00022998"/>
    </source>
</evidence>
<evidence type="ECO:0000256" key="7">
    <source>
        <dbReference type="ARBA" id="ARBA00022737"/>
    </source>
</evidence>
<dbReference type="CDD" id="cd00143">
    <property type="entry name" value="PP2Cc"/>
    <property type="match status" value="1"/>
</dbReference>
<proteinExistence type="inferred from homology"/>
<dbReference type="CDD" id="cd07302">
    <property type="entry name" value="CHD"/>
    <property type="match status" value="1"/>
</dbReference>
<dbReference type="PROSITE" id="PS51746">
    <property type="entry name" value="PPM_2"/>
    <property type="match status" value="1"/>
</dbReference>
<dbReference type="InterPro" id="IPR029787">
    <property type="entry name" value="Nucleotide_cyclase"/>
</dbReference>
<dbReference type="InterPro" id="IPR055071">
    <property type="entry name" value="RA_PHLPP-like"/>
</dbReference>
<dbReference type="Pfam" id="PF23010">
    <property type="entry name" value="RA_3"/>
    <property type="match status" value="1"/>
</dbReference>
<dbReference type="GO" id="GO:0046872">
    <property type="term" value="F:metal ion binding"/>
    <property type="evidence" value="ECO:0007669"/>
    <property type="project" value="UniProtKB-KW"/>
</dbReference>
<keyword evidence="10" id="KW-0456">Lyase</keyword>
<keyword evidence="9" id="KW-0115">cAMP biosynthesis</keyword>
<dbReference type="GO" id="GO:0005737">
    <property type="term" value="C:cytoplasm"/>
    <property type="evidence" value="ECO:0007669"/>
    <property type="project" value="TreeGrafter"/>
</dbReference>
<comment type="catalytic activity">
    <reaction evidence="1">
        <text>ATP = 3',5'-cyclic AMP + diphosphate</text>
        <dbReference type="Rhea" id="RHEA:15389"/>
        <dbReference type="ChEBI" id="CHEBI:30616"/>
        <dbReference type="ChEBI" id="CHEBI:33019"/>
        <dbReference type="ChEBI" id="CHEBI:58165"/>
        <dbReference type="EC" id="4.6.1.1"/>
    </reaction>
</comment>
<organism evidence="17 18">
    <name type="scientific">Mycena venus</name>
    <dbReference type="NCBI Taxonomy" id="2733690"/>
    <lineage>
        <taxon>Eukaryota</taxon>
        <taxon>Fungi</taxon>
        <taxon>Dikarya</taxon>
        <taxon>Basidiomycota</taxon>
        <taxon>Agaricomycotina</taxon>
        <taxon>Agaricomycetes</taxon>
        <taxon>Agaricomycetidae</taxon>
        <taxon>Agaricales</taxon>
        <taxon>Marasmiineae</taxon>
        <taxon>Mycenaceae</taxon>
        <taxon>Mycena</taxon>
    </lineage>
</organism>
<dbReference type="SUPFAM" id="SSF81606">
    <property type="entry name" value="PP2C-like"/>
    <property type="match status" value="1"/>
</dbReference>
<comment type="similarity">
    <text evidence="2">Belongs to the adenylyl cyclase class-3 family.</text>
</comment>
<dbReference type="Gene3D" id="3.30.70.1230">
    <property type="entry name" value="Nucleotide cyclase"/>
    <property type="match status" value="1"/>
</dbReference>
<dbReference type="SMART" id="SM00369">
    <property type="entry name" value="LRR_TYP"/>
    <property type="match status" value="11"/>
</dbReference>
<dbReference type="FunFam" id="3.80.10.10:FF:001164">
    <property type="entry name" value="GH01279p"/>
    <property type="match status" value="1"/>
</dbReference>
<keyword evidence="18" id="KW-1185">Reference proteome</keyword>
<reference evidence="17" key="1">
    <citation type="submission" date="2020-05" db="EMBL/GenBank/DDBJ databases">
        <title>Mycena genomes resolve the evolution of fungal bioluminescence.</title>
        <authorList>
            <person name="Tsai I.J."/>
        </authorList>
    </citation>
    <scope>NUCLEOTIDE SEQUENCE</scope>
    <source>
        <strain evidence="17">CCC161011</strain>
    </source>
</reference>
<evidence type="ECO:0000313" key="18">
    <source>
        <dbReference type="Proteomes" id="UP000620124"/>
    </source>
</evidence>
<gene>
    <name evidence="17" type="ORF">MVEN_00842500</name>
</gene>
<dbReference type="InterPro" id="IPR003591">
    <property type="entry name" value="Leu-rich_rpt_typical-subtyp"/>
</dbReference>
<accession>A0A8H6YFC4</accession>
<dbReference type="PANTHER" id="PTHR48051">
    <property type="match status" value="1"/>
</dbReference>
<evidence type="ECO:0000256" key="11">
    <source>
        <dbReference type="ARBA" id="ARBA00032597"/>
    </source>
</evidence>
<feature type="domain" description="Guanylate cyclase" evidence="14">
    <location>
        <begin position="1648"/>
        <end position="1784"/>
    </location>
</feature>
<dbReference type="SUPFAM" id="SSF52047">
    <property type="entry name" value="RNI-like"/>
    <property type="match status" value="1"/>
</dbReference>
<feature type="region of interest" description="Disordered" evidence="13">
    <location>
        <begin position="187"/>
        <end position="358"/>
    </location>
</feature>
<dbReference type="InterPro" id="IPR050216">
    <property type="entry name" value="LRR_domain-containing"/>
</dbReference>
<dbReference type="PANTHER" id="PTHR48051:SF1">
    <property type="entry name" value="RAS SUPPRESSOR PROTEIN 1"/>
    <property type="match status" value="1"/>
</dbReference>
<evidence type="ECO:0000256" key="13">
    <source>
        <dbReference type="SAM" id="MobiDB-lite"/>
    </source>
</evidence>
<dbReference type="GO" id="GO:0004016">
    <property type="term" value="F:adenylate cyclase activity"/>
    <property type="evidence" value="ECO:0007669"/>
    <property type="project" value="UniProtKB-EC"/>
</dbReference>
<feature type="compositionally biased region" description="Pro residues" evidence="13">
    <location>
        <begin position="343"/>
        <end position="354"/>
    </location>
</feature>
<feature type="compositionally biased region" description="Polar residues" evidence="13">
    <location>
        <begin position="1"/>
        <end position="12"/>
    </location>
</feature>
<dbReference type="Pfam" id="PF00211">
    <property type="entry name" value="Guanylate_cyc"/>
    <property type="match status" value="1"/>
</dbReference>
<evidence type="ECO:0000256" key="10">
    <source>
        <dbReference type="ARBA" id="ARBA00023239"/>
    </source>
</evidence>
<evidence type="ECO:0000256" key="12">
    <source>
        <dbReference type="ARBA" id="ARBA00032637"/>
    </source>
</evidence>
<evidence type="ECO:0000256" key="3">
    <source>
        <dbReference type="ARBA" id="ARBA00012201"/>
    </source>
</evidence>
<evidence type="ECO:0000256" key="5">
    <source>
        <dbReference type="ARBA" id="ARBA00022614"/>
    </source>
</evidence>
<evidence type="ECO:0000256" key="2">
    <source>
        <dbReference type="ARBA" id="ARBA00005381"/>
    </source>
</evidence>
<dbReference type="Gene3D" id="3.80.10.10">
    <property type="entry name" value="Ribonuclease Inhibitor"/>
    <property type="match status" value="4"/>
</dbReference>
<keyword evidence="8" id="KW-0460">Magnesium</keyword>
<comment type="caution">
    <text evidence="17">The sequence shown here is derived from an EMBL/GenBank/DDBJ whole genome shotgun (WGS) entry which is preliminary data.</text>
</comment>
<feature type="domain" description="Ras-associating" evidence="15">
    <location>
        <begin position="599"/>
        <end position="694"/>
    </location>
</feature>
<feature type="compositionally biased region" description="Polar residues" evidence="13">
    <location>
        <begin position="114"/>
        <end position="143"/>
    </location>
</feature>
<feature type="compositionally biased region" description="Low complexity" evidence="13">
    <location>
        <begin position="526"/>
        <end position="538"/>
    </location>
</feature>
<dbReference type="PROSITE" id="PS50125">
    <property type="entry name" value="GUANYLATE_CYCLASE_2"/>
    <property type="match status" value="1"/>
</dbReference>
<feature type="domain" description="PPM-type phosphatase" evidence="16">
    <location>
        <begin position="1329"/>
        <end position="1605"/>
    </location>
</feature>
<keyword evidence="6" id="KW-0479">Metal-binding</keyword>
<dbReference type="GO" id="GO:0006171">
    <property type="term" value="P:cAMP biosynthetic process"/>
    <property type="evidence" value="ECO:0007669"/>
    <property type="project" value="UniProtKB-KW"/>
</dbReference>
<evidence type="ECO:0000259" key="14">
    <source>
        <dbReference type="PROSITE" id="PS50125"/>
    </source>
</evidence>